<dbReference type="PANTHER" id="PTHR42788">
    <property type="entry name" value="TAURINE IMPORT ATP-BINDING PROTEIN-RELATED"/>
    <property type="match status" value="1"/>
</dbReference>
<keyword evidence="6" id="KW-0472">Membrane</keyword>
<keyword evidence="5 8" id="KW-0067">ATP-binding</keyword>
<dbReference type="EMBL" id="MLJW01000282">
    <property type="protein sequence ID" value="OIQ90716.1"/>
    <property type="molecule type" value="Genomic_DNA"/>
</dbReference>
<dbReference type="Pfam" id="PF00005">
    <property type="entry name" value="ABC_tran"/>
    <property type="match status" value="1"/>
</dbReference>
<dbReference type="SUPFAM" id="SSF52540">
    <property type="entry name" value="P-loop containing nucleoside triphosphate hydrolases"/>
    <property type="match status" value="1"/>
</dbReference>
<dbReference type="PANTHER" id="PTHR42788:SF7">
    <property type="entry name" value="NITRATE ABC TRANSPORTER ATP-BINDING PROTEIN"/>
    <property type="match status" value="1"/>
</dbReference>
<proteinExistence type="predicted"/>
<evidence type="ECO:0000256" key="5">
    <source>
        <dbReference type="ARBA" id="ARBA00022840"/>
    </source>
</evidence>
<dbReference type="AlphaFoldDB" id="A0A1J5RF29"/>
<dbReference type="Gene3D" id="3.40.50.300">
    <property type="entry name" value="P-loop containing nucleotide triphosphate hydrolases"/>
    <property type="match status" value="1"/>
</dbReference>
<gene>
    <name evidence="8" type="primary">yxeO_2</name>
    <name evidence="8" type="ORF">GALL_273800</name>
</gene>
<evidence type="ECO:0000256" key="4">
    <source>
        <dbReference type="ARBA" id="ARBA00022741"/>
    </source>
</evidence>
<dbReference type="GO" id="GO:0016887">
    <property type="term" value="F:ATP hydrolysis activity"/>
    <property type="evidence" value="ECO:0007669"/>
    <property type="project" value="InterPro"/>
</dbReference>
<dbReference type="GO" id="GO:0005524">
    <property type="term" value="F:ATP binding"/>
    <property type="evidence" value="ECO:0007669"/>
    <property type="project" value="UniProtKB-KW"/>
</dbReference>
<accession>A0A1J5RF29</accession>
<keyword evidence="8" id="KW-0378">Hydrolase</keyword>
<keyword evidence="2" id="KW-0813">Transport</keyword>
<dbReference type="InterPro" id="IPR017871">
    <property type="entry name" value="ABC_transporter-like_CS"/>
</dbReference>
<evidence type="ECO:0000256" key="2">
    <source>
        <dbReference type="ARBA" id="ARBA00022448"/>
    </source>
</evidence>
<organism evidence="8">
    <name type="scientific">mine drainage metagenome</name>
    <dbReference type="NCBI Taxonomy" id="410659"/>
    <lineage>
        <taxon>unclassified sequences</taxon>
        <taxon>metagenomes</taxon>
        <taxon>ecological metagenomes</taxon>
    </lineage>
</organism>
<protein>
    <submittedName>
        <fullName evidence="8">Putative amino-acid import ATP-binding protein YxeO</fullName>
        <ecNumber evidence="8">3.6.3.-</ecNumber>
    </submittedName>
</protein>
<dbReference type="PROSITE" id="PS50893">
    <property type="entry name" value="ABC_TRANSPORTER_2"/>
    <property type="match status" value="1"/>
</dbReference>
<comment type="caution">
    <text evidence="8">The sequence shown here is derived from an EMBL/GenBank/DDBJ whole genome shotgun (WGS) entry which is preliminary data.</text>
</comment>
<sequence length="196" mass="21149">MITLRGVTKRFGDEVVLDGFDLDLAPGALTAVMGPNGSGKTTLGRLLLGLERPDGGAIVGLEGRRRAAVFQEDRLCEQLTAVGNVRLVLDRATPASDVVDELHQVGLDDESLAKPVRELSGGQRRRVAIVRALIVRADVVVLDEPFTGLDVDAKVALMSHVRERCAGRTTLLITHDRAEAEWFGARVVELTHPGKD</sequence>
<dbReference type="EC" id="3.6.3.-" evidence="8"/>
<dbReference type="InterPro" id="IPR003439">
    <property type="entry name" value="ABC_transporter-like_ATP-bd"/>
</dbReference>
<evidence type="ECO:0000256" key="1">
    <source>
        <dbReference type="ARBA" id="ARBA00004202"/>
    </source>
</evidence>
<dbReference type="SMART" id="SM00382">
    <property type="entry name" value="AAA"/>
    <property type="match status" value="1"/>
</dbReference>
<evidence type="ECO:0000313" key="8">
    <source>
        <dbReference type="EMBL" id="OIQ90716.1"/>
    </source>
</evidence>
<dbReference type="PROSITE" id="PS00211">
    <property type="entry name" value="ABC_TRANSPORTER_1"/>
    <property type="match status" value="1"/>
</dbReference>
<keyword evidence="4" id="KW-0547">Nucleotide-binding</keyword>
<name>A0A1J5RF29_9ZZZZ</name>
<comment type="subcellular location">
    <subcellularLocation>
        <location evidence="1">Cell membrane</location>
        <topology evidence="1">Peripheral membrane protein</topology>
    </subcellularLocation>
</comment>
<evidence type="ECO:0000256" key="6">
    <source>
        <dbReference type="ARBA" id="ARBA00023136"/>
    </source>
</evidence>
<dbReference type="InterPro" id="IPR003593">
    <property type="entry name" value="AAA+_ATPase"/>
</dbReference>
<keyword evidence="3" id="KW-1003">Cell membrane</keyword>
<evidence type="ECO:0000259" key="7">
    <source>
        <dbReference type="PROSITE" id="PS50893"/>
    </source>
</evidence>
<dbReference type="InterPro" id="IPR027417">
    <property type="entry name" value="P-loop_NTPase"/>
</dbReference>
<reference evidence="8" key="1">
    <citation type="submission" date="2016-10" db="EMBL/GenBank/DDBJ databases">
        <title>Sequence of Gallionella enrichment culture.</title>
        <authorList>
            <person name="Poehlein A."/>
            <person name="Muehling M."/>
            <person name="Daniel R."/>
        </authorList>
    </citation>
    <scope>NUCLEOTIDE SEQUENCE</scope>
</reference>
<feature type="domain" description="ABC transporter" evidence="7">
    <location>
        <begin position="2"/>
        <end position="196"/>
    </location>
</feature>
<evidence type="ECO:0000256" key="3">
    <source>
        <dbReference type="ARBA" id="ARBA00022475"/>
    </source>
</evidence>
<dbReference type="InterPro" id="IPR050166">
    <property type="entry name" value="ABC_transporter_ATP-bind"/>
</dbReference>
<dbReference type="GO" id="GO:0005886">
    <property type="term" value="C:plasma membrane"/>
    <property type="evidence" value="ECO:0007669"/>
    <property type="project" value="UniProtKB-SubCell"/>
</dbReference>